<evidence type="ECO:0000313" key="6">
    <source>
        <dbReference type="Proteomes" id="UP000283589"/>
    </source>
</evidence>
<feature type="domain" description="Polysaccharide biosynthesis protein CapD-like" evidence="3">
    <location>
        <begin position="303"/>
        <end position="592"/>
    </location>
</feature>
<gene>
    <name evidence="5" type="ORF">DWW18_01680</name>
    <name evidence="4" type="ORF">I6J59_09280</name>
</gene>
<keyword evidence="7" id="KW-1185">Reference proteome</keyword>
<protein>
    <submittedName>
        <fullName evidence="5">Polysaccharide biosynthesis protein</fullName>
    </submittedName>
</protein>
<dbReference type="Gene3D" id="3.40.50.720">
    <property type="entry name" value="NAD(P)-binding Rossmann-like Domain"/>
    <property type="match status" value="2"/>
</dbReference>
<dbReference type="InterPro" id="IPR036291">
    <property type="entry name" value="NAD(P)-bd_dom_sf"/>
</dbReference>
<dbReference type="Pfam" id="PF02719">
    <property type="entry name" value="Polysacc_synt_2"/>
    <property type="match status" value="1"/>
</dbReference>
<evidence type="ECO:0000256" key="2">
    <source>
        <dbReference type="SAM" id="Phobius"/>
    </source>
</evidence>
<name>A0A412X7D5_9BACT</name>
<evidence type="ECO:0000313" key="7">
    <source>
        <dbReference type="Proteomes" id="UP000654720"/>
    </source>
</evidence>
<dbReference type="InterPro" id="IPR051203">
    <property type="entry name" value="Polysaccharide_Synthase-Rel"/>
</dbReference>
<dbReference type="Proteomes" id="UP000283589">
    <property type="component" value="Unassembled WGS sequence"/>
</dbReference>
<feature type="transmembrane region" description="Helical" evidence="2">
    <location>
        <begin position="129"/>
        <end position="150"/>
    </location>
</feature>
<dbReference type="InterPro" id="IPR003869">
    <property type="entry name" value="Polysac_CapD-like"/>
</dbReference>
<dbReference type="RefSeq" id="WP_027199865.1">
    <property type="nucleotide sequence ID" value="NZ_CAJKXH010000019.1"/>
</dbReference>
<dbReference type="CDD" id="cd05237">
    <property type="entry name" value="UDP_invert_4-6DH_SDR_e"/>
    <property type="match status" value="1"/>
</dbReference>
<feature type="transmembrane region" description="Helical" evidence="2">
    <location>
        <begin position="57"/>
        <end position="79"/>
    </location>
</feature>
<sequence>MKNYLLGPNGLATKIVHTRYLSRWIVMGIDVVLSTLVTVFAYWLIRFVREELVVWSWVAYLALLAAVISALAFAILHAHRVVMRFTTLRETWRLGIAMALKVIILYPLIHVFYPQVSNERLILGALLDMMTTTVVLVSVRVVLVSLYDFLKIRLHGEQKRVLIFGMDDCSASLSTAVSNSFLPSYKVTGYLTIGKRYKHYRLSGESVYFITGEEGFNRLVKRLRVDGIVFPNYRTAQEEQKRLVRYCQKLELEMLVLPSVEEMSDGQLPRPQMKEIRLEELLGRDEIKISMKEIAEGLEGKVVMVTGAAGSIGSELCRQLTRFNIKQLIFLDSAETPMHNIQLEFTDKFPKTPFVPVIGDVRSLDRMDFVFRNYHPQVVFHAAAYKHVPLMESNPCEAVRVNVFGTMNVADHAVKYGVERFVMVSTDKAVNPTNIMGASKRLAEIYVQSLSVAIRDGLQVGTTRFITTRFGNVLGSNGSVIPRFREQIRNGGPVTVTHPDIIRYFMTIPEACRLVMEAGTMGMGGEIYIFEMGRPVKIADMARRMIELSGFDPDKEISIIYTGLRPGEKLYEELLSNKENTLPTAHNKIRVAKVREYNYFDVVNELNKLNELAARVNIPDMVKMMKDIVPEFVSRNSEFEKYDKESVSS</sequence>
<proteinExistence type="inferred from homology"/>
<dbReference type="EMBL" id="QRZA01000001">
    <property type="protein sequence ID" value="RGV36917.1"/>
    <property type="molecule type" value="Genomic_DNA"/>
</dbReference>
<dbReference type="STRING" id="1121130.GCA_000519105_00538"/>
<evidence type="ECO:0000259" key="3">
    <source>
        <dbReference type="Pfam" id="PF02719"/>
    </source>
</evidence>
<dbReference type="Proteomes" id="UP000654720">
    <property type="component" value="Chromosome"/>
</dbReference>
<evidence type="ECO:0000256" key="1">
    <source>
        <dbReference type="ARBA" id="ARBA00007430"/>
    </source>
</evidence>
<keyword evidence="2" id="KW-0812">Transmembrane</keyword>
<evidence type="ECO:0000313" key="4">
    <source>
        <dbReference type="EMBL" id="QRO51757.1"/>
    </source>
</evidence>
<dbReference type="PANTHER" id="PTHR43318">
    <property type="entry name" value="UDP-N-ACETYLGLUCOSAMINE 4,6-DEHYDRATASE"/>
    <property type="match status" value="1"/>
</dbReference>
<reference evidence="5 6" key="1">
    <citation type="submission" date="2018-08" db="EMBL/GenBank/DDBJ databases">
        <title>A genome reference for cultivated species of the human gut microbiota.</title>
        <authorList>
            <person name="Zou Y."/>
            <person name="Xue W."/>
            <person name="Luo G."/>
        </authorList>
    </citation>
    <scope>NUCLEOTIDE SEQUENCE [LARGE SCALE GENOMIC DNA]</scope>
    <source>
        <strain evidence="5 6">AF14-49</strain>
    </source>
</reference>
<dbReference type="AlphaFoldDB" id="A0A412X7D5"/>
<accession>A0A412X7D5</accession>
<reference evidence="4 7" key="2">
    <citation type="submission" date="2021-02" db="EMBL/GenBank/DDBJ databases">
        <title>FDA dAtabase for Regulatory Grade micrObial Sequences (FDA-ARGOS): Supporting development and validation of Infectious Disease Dx tests.</title>
        <authorList>
            <person name="Carlson P."/>
            <person name="Fischbach M."/>
            <person name="Hastie J."/>
            <person name="Bilen M."/>
            <person name="Cheng A."/>
            <person name="Tallon L."/>
            <person name="Sadzewicz L."/>
            <person name="Zhao X."/>
            <person name="Boylan J."/>
            <person name="Ott S."/>
            <person name="Bowen H."/>
            <person name="Vavikolanu K."/>
            <person name="Mehta A."/>
            <person name="Aluvathingal J."/>
            <person name="Nadendla S."/>
            <person name="Yan Y."/>
            <person name="Sichtig H."/>
        </authorList>
    </citation>
    <scope>NUCLEOTIDE SEQUENCE [LARGE SCALE GENOMIC DNA]</scope>
    <source>
        <strain evidence="4 7">FDAARGOS_1229</strain>
    </source>
</reference>
<dbReference type="SUPFAM" id="SSF51735">
    <property type="entry name" value="NAD(P)-binding Rossmann-fold domains"/>
    <property type="match status" value="1"/>
</dbReference>
<keyword evidence="2" id="KW-0472">Membrane</keyword>
<keyword evidence="2" id="KW-1133">Transmembrane helix</keyword>
<feature type="transmembrane region" description="Helical" evidence="2">
    <location>
        <begin position="91"/>
        <end position="109"/>
    </location>
</feature>
<dbReference type="PANTHER" id="PTHR43318:SF1">
    <property type="entry name" value="POLYSACCHARIDE BIOSYNTHESIS PROTEIN EPSC-RELATED"/>
    <property type="match status" value="1"/>
</dbReference>
<dbReference type="GeneID" id="93099271"/>
<feature type="transmembrane region" description="Helical" evidence="2">
    <location>
        <begin position="21"/>
        <end position="45"/>
    </location>
</feature>
<dbReference type="EMBL" id="CP069450">
    <property type="protein sequence ID" value="QRO51757.1"/>
    <property type="molecule type" value="Genomic_DNA"/>
</dbReference>
<comment type="similarity">
    <text evidence="1">Belongs to the polysaccharide synthase family.</text>
</comment>
<organism evidence="5 6">
    <name type="scientific">Butyricimonas virosa</name>
    <dbReference type="NCBI Taxonomy" id="544645"/>
    <lineage>
        <taxon>Bacteria</taxon>
        <taxon>Pseudomonadati</taxon>
        <taxon>Bacteroidota</taxon>
        <taxon>Bacteroidia</taxon>
        <taxon>Bacteroidales</taxon>
        <taxon>Odoribacteraceae</taxon>
        <taxon>Butyricimonas</taxon>
    </lineage>
</organism>
<evidence type="ECO:0000313" key="5">
    <source>
        <dbReference type="EMBL" id="RGV36917.1"/>
    </source>
</evidence>